<dbReference type="Gene3D" id="3.40.720.10">
    <property type="entry name" value="Alkaline Phosphatase, subunit A"/>
    <property type="match status" value="1"/>
</dbReference>
<reference evidence="1" key="2">
    <citation type="submission" date="2024-05" db="EMBL/GenBank/DDBJ databases">
        <title>Rhodohalobacter halophilus gen. nov., sp. nov., a moderately halophilic member of the family Balneolaceae.</title>
        <authorList>
            <person name="Xia J."/>
        </authorList>
    </citation>
    <scope>NUCLEOTIDE SEQUENCE</scope>
    <source>
        <strain evidence="1">WB101</strain>
    </source>
</reference>
<accession>A0ABS9KIK3</accession>
<dbReference type="Proteomes" id="UP001165366">
    <property type="component" value="Unassembled WGS sequence"/>
</dbReference>
<sequence>MYIEKDPLEMNNLVNDQDNKETITELRLKLVRWMEKHNDMATDFLSDLKKELE</sequence>
<dbReference type="EMBL" id="JAKLWS010000037">
    <property type="protein sequence ID" value="MCG2590617.1"/>
    <property type="molecule type" value="Genomic_DNA"/>
</dbReference>
<reference evidence="1" key="1">
    <citation type="submission" date="2022-01" db="EMBL/GenBank/DDBJ databases">
        <authorList>
            <person name="Wang Y."/>
        </authorList>
    </citation>
    <scope>NUCLEOTIDE SEQUENCE</scope>
    <source>
        <strain evidence="1">WB101</strain>
    </source>
</reference>
<evidence type="ECO:0000313" key="2">
    <source>
        <dbReference type="Proteomes" id="UP001165366"/>
    </source>
</evidence>
<keyword evidence="2" id="KW-1185">Reference proteome</keyword>
<dbReference type="RefSeq" id="WP_237856056.1">
    <property type="nucleotide sequence ID" value="NZ_JAKLWS010000037.1"/>
</dbReference>
<evidence type="ECO:0000313" key="1">
    <source>
        <dbReference type="EMBL" id="MCG2590617.1"/>
    </source>
</evidence>
<comment type="caution">
    <text evidence="1">The sequence shown here is derived from an EMBL/GenBank/DDBJ whole genome shotgun (WGS) entry which is preliminary data.</text>
</comment>
<organism evidence="1 2">
    <name type="scientific">Rhodohalobacter sulfatireducens</name>
    <dbReference type="NCBI Taxonomy" id="2911366"/>
    <lineage>
        <taxon>Bacteria</taxon>
        <taxon>Pseudomonadati</taxon>
        <taxon>Balneolota</taxon>
        <taxon>Balneolia</taxon>
        <taxon>Balneolales</taxon>
        <taxon>Balneolaceae</taxon>
        <taxon>Rhodohalobacter</taxon>
    </lineage>
</organism>
<gene>
    <name evidence="1" type="ORF">L6773_18735</name>
</gene>
<name>A0ABS9KIK3_9BACT</name>
<proteinExistence type="predicted"/>
<protein>
    <submittedName>
        <fullName evidence="1">Uncharacterized protein</fullName>
    </submittedName>
</protein>
<dbReference type="InterPro" id="IPR017850">
    <property type="entry name" value="Alkaline_phosphatase_core_sf"/>
</dbReference>